<evidence type="ECO:0000313" key="2">
    <source>
        <dbReference type="EMBL" id="KGQ00973.1"/>
    </source>
</evidence>
<organism evidence="2 3">
    <name type="scientific">Paracoccidioides lutzii (strain ATCC MYA-826 / Pb01)</name>
    <name type="common">Paracoccidioides brasiliensis</name>
    <dbReference type="NCBI Taxonomy" id="502779"/>
    <lineage>
        <taxon>Eukaryota</taxon>
        <taxon>Fungi</taxon>
        <taxon>Dikarya</taxon>
        <taxon>Ascomycota</taxon>
        <taxon>Pezizomycotina</taxon>
        <taxon>Eurotiomycetes</taxon>
        <taxon>Eurotiomycetidae</taxon>
        <taxon>Onygenales</taxon>
        <taxon>Ajellomycetaceae</taxon>
        <taxon>Paracoccidioides</taxon>
    </lineage>
</organism>
<dbReference type="VEuPathDB" id="FungiDB:PAAG_12346"/>
<protein>
    <submittedName>
        <fullName evidence="2">Uncharacterized protein</fullName>
    </submittedName>
</protein>
<proteinExistence type="predicted"/>
<name>A0A0A2V0D5_PARBA</name>
<dbReference type="EMBL" id="KN294013">
    <property type="protein sequence ID" value="KGQ00973.1"/>
    <property type="molecule type" value="Genomic_DNA"/>
</dbReference>
<dbReference type="HOGENOM" id="CLU_2237372_0_0_1"/>
<dbReference type="KEGG" id="pbl:PAAG_12346"/>
<feature type="compositionally biased region" description="Polar residues" evidence="1">
    <location>
        <begin position="65"/>
        <end position="77"/>
    </location>
</feature>
<dbReference type="RefSeq" id="XP_015702537.1">
    <property type="nucleotide sequence ID" value="XM_015847846.1"/>
</dbReference>
<dbReference type="Proteomes" id="UP000002059">
    <property type="component" value="Partially assembled WGS sequence"/>
</dbReference>
<reference evidence="2 3" key="1">
    <citation type="journal article" date="2011" name="PLoS Genet.">
        <title>Comparative genomic analysis of human fungal pathogens causing paracoccidioidomycosis.</title>
        <authorList>
            <person name="Desjardins C.A."/>
            <person name="Champion M.D."/>
            <person name="Holder J.W."/>
            <person name="Muszewska A."/>
            <person name="Goldberg J."/>
            <person name="Bailao A.M."/>
            <person name="Brigido M.M."/>
            <person name="Ferreira M.E."/>
            <person name="Garcia A.M."/>
            <person name="Grynberg M."/>
            <person name="Gujja S."/>
            <person name="Heiman D.I."/>
            <person name="Henn M.R."/>
            <person name="Kodira C.D."/>
            <person name="Leon-Narvaez H."/>
            <person name="Longo L.V."/>
            <person name="Ma L.J."/>
            <person name="Malavazi I."/>
            <person name="Matsuo A.L."/>
            <person name="Morais F.V."/>
            <person name="Pereira M."/>
            <person name="Rodriguez-Brito S."/>
            <person name="Sakthikumar S."/>
            <person name="Salem-Izacc S.M."/>
            <person name="Sykes S.M."/>
            <person name="Teixeira M.M."/>
            <person name="Vallejo M.C."/>
            <person name="Walter M.E."/>
            <person name="Yandava C."/>
            <person name="Young S."/>
            <person name="Zeng Q."/>
            <person name="Zucker J."/>
            <person name="Felipe M.S."/>
            <person name="Goldman G.H."/>
            <person name="Haas B.J."/>
            <person name="McEwen J.G."/>
            <person name="Nino-Vega G."/>
            <person name="Puccia R."/>
            <person name="San-Blas G."/>
            <person name="Soares C.M."/>
            <person name="Birren B.W."/>
            <person name="Cuomo C.A."/>
        </authorList>
    </citation>
    <scope>NUCLEOTIDE SEQUENCE [LARGE SCALE GENOMIC DNA]</scope>
    <source>
        <strain evidence="3">ATCC MYA-826 / Pb01</strain>
    </source>
</reference>
<accession>A0A0A2V0D5</accession>
<gene>
    <name evidence="2" type="ORF">PAAG_12346</name>
</gene>
<sequence>MEDDGGRIKLKELSVGLYAGIEERKSRDPKAERCSRFAGALGFPGTAKLPAFTTVYPQLAKYRQCPTTTPPRSTKWQTPAGPLDHASSTGVTAFVPPHKLTPSGV</sequence>
<evidence type="ECO:0000313" key="3">
    <source>
        <dbReference type="Proteomes" id="UP000002059"/>
    </source>
</evidence>
<evidence type="ECO:0000256" key="1">
    <source>
        <dbReference type="SAM" id="MobiDB-lite"/>
    </source>
</evidence>
<dbReference type="AlphaFoldDB" id="A0A0A2V0D5"/>
<feature type="region of interest" description="Disordered" evidence="1">
    <location>
        <begin position="65"/>
        <end position="105"/>
    </location>
</feature>
<keyword evidence="3" id="KW-1185">Reference proteome</keyword>
<dbReference type="GeneID" id="26971037"/>